<evidence type="ECO:0000313" key="1">
    <source>
        <dbReference type="EMBL" id="CBJ28714.1"/>
    </source>
</evidence>
<dbReference type="InParanoid" id="D7FI89"/>
<gene>
    <name evidence="1" type="ORF">Esi_0118_0066</name>
</gene>
<accession>D7FI89</accession>
<dbReference type="Proteomes" id="UP000002630">
    <property type="component" value="Unassembled WGS sequence"/>
</dbReference>
<evidence type="ECO:0000313" key="2">
    <source>
        <dbReference type="Proteomes" id="UP000002630"/>
    </source>
</evidence>
<name>D7FI89_ECTSI</name>
<dbReference type="EMBL" id="FN649760">
    <property type="protein sequence ID" value="CBJ28714.1"/>
    <property type="molecule type" value="Genomic_DNA"/>
</dbReference>
<sequence length="72" mass="7980">MRGYDGGDCCECTCESPWDDDNDWLCSSDGSGFACIDPAAPCVEDDDITAVMVENCGLRWRRLLRVHMRGST</sequence>
<dbReference type="AlphaFoldDB" id="D7FI89"/>
<organism evidence="1 2">
    <name type="scientific">Ectocarpus siliculosus</name>
    <name type="common">Brown alga</name>
    <name type="synonym">Conferva siliculosa</name>
    <dbReference type="NCBI Taxonomy" id="2880"/>
    <lineage>
        <taxon>Eukaryota</taxon>
        <taxon>Sar</taxon>
        <taxon>Stramenopiles</taxon>
        <taxon>Ochrophyta</taxon>
        <taxon>PX clade</taxon>
        <taxon>Phaeophyceae</taxon>
        <taxon>Ectocarpales</taxon>
        <taxon>Ectocarpaceae</taxon>
        <taxon>Ectocarpus</taxon>
    </lineage>
</organism>
<proteinExistence type="predicted"/>
<dbReference type="OrthoDB" id="10593907at2759"/>
<keyword evidence="2" id="KW-1185">Reference proteome</keyword>
<reference evidence="1 2" key="1">
    <citation type="journal article" date="2010" name="Nature">
        <title>The Ectocarpus genome and the independent evolution of multicellularity in brown algae.</title>
        <authorList>
            <person name="Cock J.M."/>
            <person name="Sterck L."/>
            <person name="Rouze P."/>
            <person name="Scornet D."/>
            <person name="Allen A.E."/>
            <person name="Amoutzias G."/>
            <person name="Anthouard V."/>
            <person name="Artiguenave F."/>
            <person name="Aury J.M."/>
            <person name="Badger J.H."/>
            <person name="Beszteri B."/>
            <person name="Billiau K."/>
            <person name="Bonnet E."/>
            <person name="Bothwell J.H."/>
            <person name="Bowler C."/>
            <person name="Boyen C."/>
            <person name="Brownlee C."/>
            <person name="Carrano C.J."/>
            <person name="Charrier B."/>
            <person name="Cho G.Y."/>
            <person name="Coelho S.M."/>
            <person name="Collen J."/>
            <person name="Corre E."/>
            <person name="Da Silva C."/>
            <person name="Delage L."/>
            <person name="Delaroque N."/>
            <person name="Dittami S.M."/>
            <person name="Doulbeau S."/>
            <person name="Elias M."/>
            <person name="Farnham G."/>
            <person name="Gachon C.M."/>
            <person name="Gschloessl B."/>
            <person name="Heesch S."/>
            <person name="Jabbari K."/>
            <person name="Jubin C."/>
            <person name="Kawai H."/>
            <person name="Kimura K."/>
            <person name="Kloareg B."/>
            <person name="Kupper F.C."/>
            <person name="Lang D."/>
            <person name="Le Bail A."/>
            <person name="Leblanc C."/>
            <person name="Lerouge P."/>
            <person name="Lohr M."/>
            <person name="Lopez P.J."/>
            <person name="Martens C."/>
            <person name="Maumus F."/>
            <person name="Michel G."/>
            <person name="Miranda-Saavedra D."/>
            <person name="Morales J."/>
            <person name="Moreau H."/>
            <person name="Motomura T."/>
            <person name="Nagasato C."/>
            <person name="Napoli C.A."/>
            <person name="Nelson D.R."/>
            <person name="Nyvall-Collen P."/>
            <person name="Peters A.F."/>
            <person name="Pommier C."/>
            <person name="Potin P."/>
            <person name="Poulain J."/>
            <person name="Quesneville H."/>
            <person name="Read B."/>
            <person name="Rensing S.A."/>
            <person name="Ritter A."/>
            <person name="Rousvoal S."/>
            <person name="Samanta M."/>
            <person name="Samson G."/>
            <person name="Schroeder D.C."/>
            <person name="Segurens B."/>
            <person name="Strittmatter M."/>
            <person name="Tonon T."/>
            <person name="Tregear J.W."/>
            <person name="Valentin K."/>
            <person name="von Dassow P."/>
            <person name="Yamagishi T."/>
            <person name="Van de Peer Y."/>
            <person name="Wincker P."/>
        </authorList>
    </citation>
    <scope>NUCLEOTIDE SEQUENCE [LARGE SCALE GENOMIC DNA]</scope>
    <source>
        <strain evidence="2">Ec32 / CCAP1310/4</strain>
    </source>
</reference>
<protein>
    <submittedName>
        <fullName evidence="1">Uncharacterized protein</fullName>
    </submittedName>
</protein>